<evidence type="ECO:0000256" key="8">
    <source>
        <dbReference type="ARBA" id="ARBA00022692"/>
    </source>
</evidence>
<dbReference type="InterPro" id="IPR057060">
    <property type="entry name" value="MBTPS1_3rd"/>
</dbReference>
<dbReference type="SUPFAM" id="SSF52743">
    <property type="entry name" value="Subtilisin-like"/>
    <property type="match status" value="1"/>
</dbReference>
<dbReference type="GO" id="GO:0005794">
    <property type="term" value="C:Golgi apparatus"/>
    <property type="evidence" value="ECO:0000318"/>
    <property type="project" value="GO_Central"/>
</dbReference>
<dbReference type="PROSITE" id="PS51892">
    <property type="entry name" value="SUBTILASE"/>
    <property type="match status" value="1"/>
</dbReference>
<evidence type="ECO:0000259" key="30">
    <source>
        <dbReference type="Pfam" id="PF23094"/>
    </source>
</evidence>
<keyword evidence="6" id="KW-0597">Phosphoprotein</keyword>
<evidence type="ECO:0000256" key="27">
    <source>
        <dbReference type="PROSITE-ProRule" id="PRU01240"/>
    </source>
</evidence>
<dbReference type="PROSITE" id="PS00138">
    <property type="entry name" value="SUBTILASE_SER"/>
    <property type="match status" value="1"/>
</dbReference>
<dbReference type="InterPro" id="IPR000209">
    <property type="entry name" value="Peptidase_S8/S53_dom"/>
</dbReference>
<evidence type="ECO:0000256" key="21">
    <source>
        <dbReference type="ARBA" id="ARBA00023180"/>
    </source>
</evidence>
<evidence type="ECO:0000256" key="14">
    <source>
        <dbReference type="ARBA" id="ARBA00022837"/>
    </source>
</evidence>
<dbReference type="CTD" id="6750208"/>
<keyword evidence="8" id="KW-0812">Transmembrane</keyword>
<feature type="active site" description="Charge relay system" evidence="27">
    <location>
        <position position="43"/>
    </location>
</feature>
<dbReference type="GO" id="GO:0008203">
    <property type="term" value="P:cholesterol metabolic process"/>
    <property type="evidence" value="ECO:0007669"/>
    <property type="project" value="UniProtKB-KW"/>
</dbReference>
<evidence type="ECO:0000256" key="23">
    <source>
        <dbReference type="ARBA" id="ARBA00050826"/>
    </source>
</evidence>
<evidence type="ECO:0000256" key="11">
    <source>
        <dbReference type="ARBA" id="ARBA00022813"/>
    </source>
</evidence>
<keyword evidence="32" id="KW-1185">Reference proteome</keyword>
<evidence type="ECO:0000256" key="22">
    <source>
        <dbReference type="ARBA" id="ARBA00023221"/>
    </source>
</evidence>
<dbReference type="PRINTS" id="PR00723">
    <property type="entry name" value="SUBTILISIN"/>
</dbReference>
<dbReference type="EMBL" id="DS985241">
    <property type="protein sequence ID" value="EDV29792.1"/>
    <property type="molecule type" value="Genomic_DNA"/>
</dbReference>
<dbReference type="PROSITE" id="PS00137">
    <property type="entry name" value="SUBTILASE_HIS"/>
    <property type="match status" value="1"/>
</dbReference>
<evidence type="ECO:0000256" key="7">
    <source>
        <dbReference type="ARBA" id="ARBA00022670"/>
    </source>
</evidence>
<organism evidence="31 32">
    <name type="scientific">Trichoplax adhaerens</name>
    <name type="common">Trichoplax reptans</name>
    <dbReference type="NCBI Taxonomy" id="10228"/>
    <lineage>
        <taxon>Eukaryota</taxon>
        <taxon>Metazoa</taxon>
        <taxon>Placozoa</taxon>
        <taxon>Uniplacotomia</taxon>
        <taxon>Trichoplacea</taxon>
        <taxon>Trichoplacidae</taxon>
        <taxon>Trichoplax</taxon>
    </lineage>
</organism>
<keyword evidence="16" id="KW-0333">Golgi apparatus</keyword>
<evidence type="ECO:0000256" key="18">
    <source>
        <dbReference type="ARBA" id="ARBA00023136"/>
    </source>
</evidence>
<dbReference type="Gene3D" id="3.40.50.200">
    <property type="entry name" value="Peptidase S8/S53 domain"/>
    <property type="match status" value="1"/>
</dbReference>
<keyword evidence="17" id="KW-0443">Lipid metabolism</keyword>
<dbReference type="FunFam" id="3.40.50.200:FF:000008">
    <property type="entry name" value="Membrane-bound transcription factor site-1 protease preproprotein"/>
    <property type="match status" value="1"/>
</dbReference>
<dbReference type="FunCoup" id="B3RJ26">
    <property type="interactions" value="1373"/>
</dbReference>
<dbReference type="eggNOG" id="KOG4266">
    <property type="taxonomic scope" value="Eukaryota"/>
</dbReference>
<comment type="cofactor">
    <cofactor evidence="1">
        <name>Ca(2+)</name>
        <dbReference type="ChEBI" id="CHEBI:29108"/>
    </cofactor>
</comment>
<evidence type="ECO:0000256" key="20">
    <source>
        <dbReference type="ARBA" id="ARBA00023166"/>
    </source>
</evidence>
<comment type="similarity">
    <text evidence="4 27">Belongs to the peptidase S8 family.</text>
</comment>
<sequence>FTGTGIAVAVFDTGLAKDHPHFRKVKDRSNWTNEKTLDDNIGHGTFVAGVIASSKDCLGFAPDADLHIYKVFTSKQVSYTSWFLDAFNHAIQKRIKILNLSIGGPDFMDRPFVDKVWELTANGVIMVSAIGNDGPLYGTLNNPADQMDVIGVGGIDFQNNIAKFSSRGMTTWELPSGYGRVKPDIVAYGSNVQGSSLNGRCRVLSGTSVASPVVAGAITLLASSVAHFDIVNPASIKQALLHSAIKLPNVNIFEQGHGKMDLVRAYEFLRSYTPHASASPDRIDFTDCPYMWPYCSQELYYSGIPVIVNLTVLNGMSVSGEIVDEPIWHPYLLNHGNFLKVSFSYTQSVWPWAGYVAIAFSVSEKAARWNGTVAGHINITVKSMDAAMKEITSVIKIPVKVKIIPTPDRRRRILWDQYHNLRYPPGYFPRDNLKMKNDPLDWNGDHIHTNFKDMYMYLRRNNYYVEVLGSPFTCFNASNYGTLLIVDSEEEFFPQEVEKLRRDVEKLGLSVIIFADWYNTDVMKKIKFFDENTKQWWTPNTGGANVPALNFLLSKWNIALSDRVYDGSLFVRNKKISFNSGSSISKFPRDGLILSASLLNQGSVITTGKKAYESNIPILGIYNIPKGGGRIALYGDSNCIDGSHMQQGV</sequence>
<gene>
    <name evidence="31" type="ORF">TRIADDRAFT_19704</name>
</gene>
<keyword evidence="20" id="KW-1207">Sterol metabolism</keyword>
<dbReference type="PANTHER" id="PTHR43806">
    <property type="entry name" value="PEPTIDASE S8"/>
    <property type="match status" value="1"/>
</dbReference>
<name>B3RJ26_TRIAD</name>
<reference evidence="31 32" key="1">
    <citation type="journal article" date="2008" name="Nature">
        <title>The Trichoplax genome and the nature of placozoans.</title>
        <authorList>
            <person name="Srivastava M."/>
            <person name="Begovic E."/>
            <person name="Chapman J."/>
            <person name="Putnam N.H."/>
            <person name="Hellsten U."/>
            <person name="Kawashima T."/>
            <person name="Kuo A."/>
            <person name="Mitros T."/>
            <person name="Salamov A."/>
            <person name="Carpenter M.L."/>
            <person name="Signorovitch A.Y."/>
            <person name="Moreno M.A."/>
            <person name="Kamm K."/>
            <person name="Grimwood J."/>
            <person name="Schmutz J."/>
            <person name="Shapiro H."/>
            <person name="Grigoriev I.V."/>
            <person name="Buss L.W."/>
            <person name="Schierwater B."/>
            <person name="Dellaporta S.L."/>
            <person name="Rokhsar D.S."/>
        </authorList>
    </citation>
    <scope>NUCLEOTIDE SEQUENCE [LARGE SCALE GENOMIC DNA]</scope>
    <source>
        <strain evidence="31 32">Grell-BS-1999</strain>
    </source>
</reference>
<evidence type="ECO:0000256" key="2">
    <source>
        <dbReference type="ARBA" id="ARBA00004115"/>
    </source>
</evidence>
<keyword evidence="7 27" id="KW-0645">Protease</keyword>
<feature type="non-terminal residue" evidence="31">
    <location>
        <position position="1"/>
    </location>
</feature>
<evidence type="ECO:0000256" key="19">
    <source>
        <dbReference type="ARBA" id="ARBA00023145"/>
    </source>
</evidence>
<dbReference type="Pfam" id="PF23094">
    <property type="entry name" value="MBTPS1_3rd"/>
    <property type="match status" value="1"/>
</dbReference>
<comment type="subcellular location">
    <subcellularLocation>
        <location evidence="2">Endoplasmic reticulum membrane</location>
        <topology evidence="2">Single-pass type I membrane protein</topology>
    </subcellularLocation>
    <subcellularLocation>
        <location evidence="3">Golgi apparatus membrane</location>
        <topology evidence="3">Single-pass membrane protein</topology>
    </subcellularLocation>
</comment>
<keyword evidence="9" id="KW-0732">Signal</keyword>
<dbReference type="InterPro" id="IPR015500">
    <property type="entry name" value="Peptidase_S8_subtilisin-rel"/>
</dbReference>
<keyword evidence="15" id="KW-1133">Transmembrane helix</keyword>
<dbReference type="InterPro" id="IPR050131">
    <property type="entry name" value="Peptidase_S8_subtilisin-like"/>
</dbReference>
<evidence type="ECO:0000256" key="13">
    <source>
        <dbReference type="ARBA" id="ARBA00022825"/>
    </source>
</evidence>
<keyword evidence="14" id="KW-0106">Calcium</keyword>
<keyword evidence="5" id="KW-0153">Cholesterol metabolism</keyword>
<dbReference type="InterPro" id="IPR023828">
    <property type="entry name" value="Peptidase_S8_Ser-AS"/>
</dbReference>
<evidence type="ECO:0000256" key="6">
    <source>
        <dbReference type="ARBA" id="ARBA00022553"/>
    </source>
</evidence>
<dbReference type="KEGG" id="tad:TRIADDRAFT_19704"/>
<feature type="active site" description="Charge relay system" evidence="27">
    <location>
        <position position="12"/>
    </location>
</feature>
<evidence type="ECO:0000256" key="16">
    <source>
        <dbReference type="ARBA" id="ARBA00023034"/>
    </source>
</evidence>
<dbReference type="AlphaFoldDB" id="B3RJ26"/>
<dbReference type="Proteomes" id="UP000009022">
    <property type="component" value="Unassembled WGS sequence"/>
</dbReference>
<comment type="catalytic activity">
    <reaction evidence="23">
        <text>Processes precursors containing basic and hydrophobic/aliphatic residues at P4 and P2, respectively, with a relatively relaxed acceptance of amino acids at P1 and P3.</text>
        <dbReference type="EC" id="3.4.21.112"/>
    </reaction>
</comment>
<proteinExistence type="inferred from homology"/>
<evidence type="ECO:0000256" key="10">
    <source>
        <dbReference type="ARBA" id="ARBA00022801"/>
    </source>
</evidence>
<dbReference type="InterPro" id="IPR036852">
    <property type="entry name" value="Peptidase_S8/S53_dom_sf"/>
</dbReference>
<dbReference type="Pfam" id="PF23090">
    <property type="entry name" value="MBTPS1_4th"/>
    <property type="match status" value="1"/>
</dbReference>
<keyword evidence="22" id="KW-0753">Steroid metabolism</keyword>
<dbReference type="RefSeq" id="XP_002108994.1">
    <property type="nucleotide sequence ID" value="XM_002108958.1"/>
</dbReference>
<dbReference type="PANTHER" id="PTHR43806:SF7">
    <property type="entry name" value="MEMBRANE-BOUND TRANSCRIPTION FACTOR SITE-1 PROTEASE"/>
    <property type="match status" value="1"/>
</dbReference>
<dbReference type="HOGENOM" id="CLU_004504_0_0_1"/>
<dbReference type="GO" id="GO:0005789">
    <property type="term" value="C:endoplasmic reticulum membrane"/>
    <property type="evidence" value="ECO:0007669"/>
    <property type="project" value="UniProtKB-SubCell"/>
</dbReference>
<evidence type="ECO:0000256" key="24">
    <source>
        <dbReference type="ARBA" id="ARBA00066596"/>
    </source>
</evidence>
<evidence type="ECO:0000256" key="5">
    <source>
        <dbReference type="ARBA" id="ARBA00022548"/>
    </source>
</evidence>
<evidence type="ECO:0000259" key="28">
    <source>
        <dbReference type="Pfam" id="PF00082"/>
    </source>
</evidence>
<keyword evidence="21" id="KW-0325">Glycoprotein</keyword>
<evidence type="ECO:0000256" key="9">
    <source>
        <dbReference type="ARBA" id="ARBA00022729"/>
    </source>
</evidence>
<dbReference type="GO" id="GO:0000139">
    <property type="term" value="C:Golgi membrane"/>
    <property type="evidence" value="ECO:0007669"/>
    <property type="project" value="UniProtKB-SubCell"/>
</dbReference>
<evidence type="ECO:0000256" key="15">
    <source>
        <dbReference type="ARBA" id="ARBA00022989"/>
    </source>
</evidence>
<feature type="domain" description="Peptidase S8/S53" evidence="28">
    <location>
        <begin position="3"/>
        <end position="258"/>
    </location>
</feature>
<dbReference type="GO" id="GO:0006508">
    <property type="term" value="P:proteolysis"/>
    <property type="evidence" value="ECO:0007669"/>
    <property type="project" value="UniProtKB-KW"/>
</dbReference>
<keyword evidence="10 27" id="KW-0378">Hydrolase</keyword>
<keyword evidence="18" id="KW-0472">Membrane</keyword>
<dbReference type="InterPro" id="IPR022398">
    <property type="entry name" value="Peptidase_S8_His-AS"/>
</dbReference>
<dbReference type="Pfam" id="PF00082">
    <property type="entry name" value="Peptidase_S8"/>
    <property type="match status" value="1"/>
</dbReference>
<evidence type="ECO:0000256" key="4">
    <source>
        <dbReference type="ARBA" id="ARBA00011073"/>
    </source>
</evidence>
<evidence type="ECO:0000313" key="32">
    <source>
        <dbReference type="Proteomes" id="UP000009022"/>
    </source>
</evidence>
<feature type="active site" description="Charge relay system" evidence="27">
    <location>
        <position position="208"/>
    </location>
</feature>
<evidence type="ECO:0000256" key="1">
    <source>
        <dbReference type="ARBA" id="ARBA00001913"/>
    </source>
</evidence>
<dbReference type="PhylomeDB" id="B3RJ26"/>
<evidence type="ECO:0000256" key="3">
    <source>
        <dbReference type="ARBA" id="ARBA00004194"/>
    </source>
</evidence>
<dbReference type="GeneID" id="6750208"/>
<feature type="domain" description="MBTPS1 fourth" evidence="29">
    <location>
        <begin position="407"/>
        <end position="647"/>
    </location>
</feature>
<feature type="domain" description="MBTPS1 third" evidence="30">
    <location>
        <begin position="279"/>
        <end position="406"/>
    </location>
</feature>
<keyword evidence="13 27" id="KW-0720">Serine protease</keyword>
<evidence type="ECO:0000256" key="17">
    <source>
        <dbReference type="ARBA" id="ARBA00023098"/>
    </source>
</evidence>
<dbReference type="STRING" id="10228.B3RJ26"/>
<evidence type="ECO:0000256" key="12">
    <source>
        <dbReference type="ARBA" id="ARBA00022824"/>
    </source>
</evidence>
<keyword evidence="11" id="KW-0068">Autocatalytic cleavage</keyword>
<keyword evidence="12" id="KW-0256">Endoplasmic reticulum</keyword>
<evidence type="ECO:0000313" key="31">
    <source>
        <dbReference type="EMBL" id="EDV29792.1"/>
    </source>
</evidence>
<dbReference type="InParanoid" id="B3RJ26"/>
<dbReference type="OMA" id="SIMMGSK"/>
<dbReference type="GO" id="GO:0004252">
    <property type="term" value="F:serine-type endopeptidase activity"/>
    <property type="evidence" value="ECO:0000318"/>
    <property type="project" value="GO_Central"/>
</dbReference>
<dbReference type="EC" id="3.4.21.112" evidence="24"/>
<dbReference type="OrthoDB" id="1740355at2759"/>
<keyword evidence="19" id="KW-0865">Zymogen</keyword>
<evidence type="ECO:0000256" key="26">
    <source>
        <dbReference type="ARBA" id="ARBA00081324"/>
    </source>
</evidence>
<dbReference type="InterPro" id="IPR057032">
    <property type="entry name" value="MBTPS1_4th"/>
</dbReference>
<accession>B3RJ26</accession>
<evidence type="ECO:0000259" key="29">
    <source>
        <dbReference type="Pfam" id="PF23090"/>
    </source>
</evidence>
<evidence type="ECO:0000256" key="25">
    <source>
        <dbReference type="ARBA" id="ARBA00067283"/>
    </source>
</evidence>
<protein>
    <recommendedName>
        <fullName evidence="25">Membrane-bound transcription factor site-1 protease</fullName>
        <ecNumber evidence="24">3.4.21.112</ecNumber>
    </recommendedName>
    <alternativeName>
        <fullName evidence="26">Endopeptidase S1P</fullName>
    </alternativeName>
</protein>